<dbReference type="PANTHER" id="PTHR43447">
    <property type="entry name" value="ALPHA-AMYLASE"/>
    <property type="match status" value="1"/>
</dbReference>
<dbReference type="AlphaFoldDB" id="A0A545UG76"/>
<dbReference type="SMART" id="SM00642">
    <property type="entry name" value="Aamy"/>
    <property type="match status" value="1"/>
</dbReference>
<dbReference type="Pfam" id="PF09154">
    <property type="entry name" value="Alpha-amy_C_pro"/>
    <property type="match status" value="1"/>
</dbReference>
<dbReference type="GO" id="GO:0004556">
    <property type="term" value="F:alpha-amylase activity"/>
    <property type="evidence" value="ECO:0007669"/>
    <property type="project" value="UniProtKB-EC"/>
</dbReference>
<reference evidence="3 4" key="1">
    <citation type="submission" date="2019-07" db="EMBL/GenBank/DDBJ databases">
        <title>Draft genome for Aliikangiella sp. M105.</title>
        <authorList>
            <person name="Wang G."/>
        </authorList>
    </citation>
    <scope>NUCLEOTIDE SEQUENCE [LARGE SCALE GENOMIC DNA]</scope>
    <source>
        <strain evidence="3 4">M105</strain>
    </source>
</reference>
<dbReference type="Gene3D" id="2.40.30.140">
    <property type="match status" value="1"/>
</dbReference>
<dbReference type="Pfam" id="PF00686">
    <property type="entry name" value="CBM_20"/>
    <property type="match status" value="1"/>
</dbReference>
<evidence type="ECO:0000313" key="4">
    <source>
        <dbReference type="Proteomes" id="UP000315439"/>
    </source>
</evidence>
<keyword evidence="4" id="KW-1185">Reference proteome</keyword>
<name>A0A545UG76_9GAMM</name>
<feature type="compositionally biased region" description="Low complexity" evidence="1">
    <location>
        <begin position="614"/>
        <end position="629"/>
    </location>
</feature>
<dbReference type="InterPro" id="IPR015237">
    <property type="entry name" value="Alpha-amylase_C_pro"/>
</dbReference>
<dbReference type="Gene3D" id="2.60.40.10">
    <property type="entry name" value="Immunoglobulins"/>
    <property type="match status" value="1"/>
</dbReference>
<dbReference type="Proteomes" id="UP000315439">
    <property type="component" value="Unassembled WGS sequence"/>
</dbReference>
<comment type="caution">
    <text evidence="3">The sequence shown here is derived from an EMBL/GenBank/DDBJ whole genome shotgun (WGS) entry which is preliminary data.</text>
</comment>
<dbReference type="Gene3D" id="3.20.20.80">
    <property type="entry name" value="Glycosidases"/>
    <property type="match status" value="1"/>
</dbReference>
<dbReference type="NCBIfam" id="NF006968">
    <property type="entry name" value="PRK09441.1-1"/>
    <property type="match status" value="1"/>
</dbReference>
<proteinExistence type="predicted"/>
<dbReference type="SUPFAM" id="SSF51011">
    <property type="entry name" value="Glycosyl hydrolase domain"/>
    <property type="match status" value="1"/>
</dbReference>
<dbReference type="InterPro" id="IPR006047">
    <property type="entry name" value="GH13_cat_dom"/>
</dbReference>
<dbReference type="InterPro" id="IPR002044">
    <property type="entry name" value="CBM20"/>
</dbReference>
<dbReference type="NCBIfam" id="NF006969">
    <property type="entry name" value="PRK09441.1-2"/>
    <property type="match status" value="1"/>
</dbReference>
<organism evidence="3 4">
    <name type="scientific">Aliikangiella coralliicola</name>
    <dbReference type="NCBI Taxonomy" id="2592383"/>
    <lineage>
        <taxon>Bacteria</taxon>
        <taxon>Pseudomonadati</taxon>
        <taxon>Pseudomonadota</taxon>
        <taxon>Gammaproteobacteria</taxon>
        <taxon>Oceanospirillales</taxon>
        <taxon>Pleioneaceae</taxon>
        <taxon>Aliikangiella</taxon>
    </lineage>
</organism>
<dbReference type="OrthoDB" id="9805159at2"/>
<sequence length="629" mass="71118">MNQQYLTRSIPLKNTLNFRRVFKYFLITLFCFFSSLSARADNGVMMQYFHWYLPSDGTLWSQVEQEAQNLSDAGITALWLPPAYKGAAGGFDVGYGVYDMYDLGEFNQKGSVRTKYGTKSQYLSAINQAHNKGIQIYGDVVFNHRGGADATESVTAVRVAGNNRDHEFGGDVQIDAWTRFDFSARGNTHSSFKWRWYHFDGVDWAQNLSENNIFKFRGTGKSWDWEVDTENGNYDYLMFADLDLGHPDVVQELKDWGEWYLAQTQVDGFRLDAIKHIKYDFFNDWLDHVRTATGKSLFTVGEFWSYDKEKLHNYIAKTGGRMSLFDAPLHLNFHQASAGGGHYDMRAILDNTLMKEQPSLAVTLVDNHDTQPCQALQSPVQDWFKPMAYAFILLRQEGYPNIFYADYYGANYTTSDNGCNNSSITINSHKTSINQLLDARKKYAYGTQIDYLDHWDIIGWTRLGDATHTNAMAVIMSDGPGGSKWMNVSRTNKTFVDVTGNRSDQVISNNDGWAEFPVNAGSYSVWVEQTTNSQNVAVTFSCSNGYTTWGQNVYVVGNINELGNWNTANAVKLDPTSYPTWTNSINLPQNTAIEWKCIKKQGTNIEWQNGANNTYTTPSTGTGSTSSGF</sequence>
<feature type="region of interest" description="Disordered" evidence="1">
    <location>
        <begin position="608"/>
        <end position="629"/>
    </location>
</feature>
<dbReference type="InterPro" id="IPR013784">
    <property type="entry name" value="Carb-bd-like_fold"/>
</dbReference>
<dbReference type="InterPro" id="IPR013780">
    <property type="entry name" value="Glyco_hydro_b"/>
</dbReference>
<evidence type="ECO:0000313" key="3">
    <source>
        <dbReference type="EMBL" id="TQV88445.1"/>
    </source>
</evidence>
<dbReference type="EC" id="3.2.1.1" evidence="3"/>
<feature type="domain" description="CBM20" evidence="2">
    <location>
        <begin position="530"/>
        <end position="629"/>
    </location>
</feature>
<gene>
    <name evidence="3" type="primary">amyS</name>
    <name evidence="3" type="ORF">FLL46_07940</name>
</gene>
<dbReference type="GO" id="GO:0005975">
    <property type="term" value="P:carbohydrate metabolic process"/>
    <property type="evidence" value="ECO:0007669"/>
    <property type="project" value="InterPro"/>
</dbReference>
<dbReference type="InterPro" id="IPR017853">
    <property type="entry name" value="GH"/>
</dbReference>
<accession>A0A545UG76</accession>
<dbReference type="Pfam" id="PF00128">
    <property type="entry name" value="Alpha-amylase"/>
    <property type="match status" value="1"/>
</dbReference>
<dbReference type="Gene3D" id="2.60.40.1180">
    <property type="entry name" value="Golgi alpha-mannosidase II"/>
    <property type="match status" value="1"/>
</dbReference>
<evidence type="ECO:0000259" key="2">
    <source>
        <dbReference type="PROSITE" id="PS51166"/>
    </source>
</evidence>
<dbReference type="EMBL" id="VIKS01000004">
    <property type="protein sequence ID" value="TQV88445.1"/>
    <property type="molecule type" value="Genomic_DNA"/>
</dbReference>
<dbReference type="GO" id="GO:2001070">
    <property type="term" value="F:starch binding"/>
    <property type="evidence" value="ECO:0007669"/>
    <property type="project" value="InterPro"/>
</dbReference>
<dbReference type="CDD" id="cd11318">
    <property type="entry name" value="AmyAc_bac_fung_AmyA"/>
    <property type="match status" value="1"/>
</dbReference>
<dbReference type="SUPFAM" id="SSF49452">
    <property type="entry name" value="Starch-binding domain-like"/>
    <property type="match status" value="1"/>
</dbReference>
<evidence type="ECO:0000256" key="1">
    <source>
        <dbReference type="SAM" id="MobiDB-lite"/>
    </source>
</evidence>
<keyword evidence="3" id="KW-0378">Hydrolase</keyword>
<dbReference type="SUPFAM" id="SSF51445">
    <property type="entry name" value="(Trans)glycosidases"/>
    <property type="match status" value="1"/>
</dbReference>
<dbReference type="SMART" id="SM01065">
    <property type="entry name" value="CBM_2"/>
    <property type="match status" value="1"/>
</dbReference>
<keyword evidence="3" id="KW-0326">Glycosidase</keyword>
<dbReference type="PROSITE" id="PS51166">
    <property type="entry name" value="CBM20"/>
    <property type="match status" value="1"/>
</dbReference>
<dbReference type="InterPro" id="IPR013783">
    <property type="entry name" value="Ig-like_fold"/>
</dbReference>
<dbReference type="RefSeq" id="WP_142892953.1">
    <property type="nucleotide sequence ID" value="NZ_ML660162.1"/>
</dbReference>
<dbReference type="NCBIfam" id="NF006972">
    <property type="entry name" value="PRK09441.1-5"/>
    <property type="match status" value="1"/>
</dbReference>
<protein>
    <submittedName>
        <fullName evidence="3">Alpha-amylase</fullName>
        <ecNumber evidence="3">3.2.1.1</ecNumber>
    </submittedName>
</protein>